<proteinExistence type="predicted"/>
<organism evidence="1 2">
    <name type="scientific">Lyngbya confervoides BDU141951</name>
    <dbReference type="NCBI Taxonomy" id="1574623"/>
    <lineage>
        <taxon>Bacteria</taxon>
        <taxon>Bacillati</taxon>
        <taxon>Cyanobacteriota</taxon>
        <taxon>Cyanophyceae</taxon>
        <taxon>Oscillatoriophycideae</taxon>
        <taxon>Oscillatoriales</taxon>
        <taxon>Microcoleaceae</taxon>
        <taxon>Lyngbya</taxon>
    </lineage>
</organism>
<name>A0ABD4SYT4_9CYAN</name>
<dbReference type="PANTHER" id="PTHR35788:SF1">
    <property type="entry name" value="EXPORTED PROTEIN"/>
    <property type="match status" value="1"/>
</dbReference>
<dbReference type="InterPro" id="IPR052913">
    <property type="entry name" value="Glycopeptide_resist_protein"/>
</dbReference>
<evidence type="ECO:0000313" key="1">
    <source>
        <dbReference type="EMBL" id="MCM1981632.1"/>
    </source>
</evidence>
<sequence length="259" mass="29167">MQSALRQLKKSIYQAQKDWRLQQRLGPMRYGQQHPAASEAFGHLWSRAQTPIKQRSPDPQVNAQRLHNMQLALQTLDGVVLHPQEWFGFWQQVPAPTLGNGFQAGPMLVRGQLTQAVGGGLCQVSTTIFQAMLWANLDILERHNHSIDAHGADRFFTLGQDATVAYGYKNLLARNPTITPLRLGIALSADGKQMTAEVWGQAPNPQQVQVKSEILREIAPQPPHSRNGWQVSTRRWVCRGTPETWQLSYESLDTYHPHG</sequence>
<dbReference type="RefSeq" id="WP_166283849.1">
    <property type="nucleotide sequence ID" value="NZ_JTHE03000014.1"/>
</dbReference>
<gene>
    <name evidence="1" type="ORF">QQ91_0002140</name>
</gene>
<dbReference type="InterPro" id="IPR007391">
    <property type="entry name" value="Vancomycin_resist_VanW"/>
</dbReference>
<comment type="caution">
    <text evidence="1">The sequence shown here is derived from an EMBL/GenBank/DDBJ whole genome shotgun (WGS) entry which is preliminary data.</text>
</comment>
<dbReference type="EMBL" id="JTHE03000014">
    <property type="protein sequence ID" value="MCM1981632.1"/>
    <property type="molecule type" value="Genomic_DNA"/>
</dbReference>
<evidence type="ECO:0000313" key="2">
    <source>
        <dbReference type="Proteomes" id="UP000031561"/>
    </source>
</evidence>
<dbReference type="Proteomes" id="UP000031561">
    <property type="component" value="Unassembled WGS sequence"/>
</dbReference>
<protein>
    <submittedName>
        <fullName evidence="1">VanW family protein</fullName>
    </submittedName>
</protein>
<dbReference type="AlphaFoldDB" id="A0ABD4SYT4"/>
<reference evidence="1 2" key="1">
    <citation type="journal article" date="2015" name="Genome Announc.">
        <title>Draft Genome Sequence of Filamentous Marine Cyanobacterium Lyngbya confervoides Strain BDU141951.</title>
        <authorList>
            <person name="Chandrababunaidu M.M."/>
            <person name="Sen D."/>
            <person name="Tripathy S."/>
        </authorList>
    </citation>
    <scope>NUCLEOTIDE SEQUENCE [LARGE SCALE GENOMIC DNA]</scope>
    <source>
        <strain evidence="1 2">BDU141951</strain>
    </source>
</reference>
<dbReference type="PANTHER" id="PTHR35788">
    <property type="entry name" value="EXPORTED PROTEIN-RELATED"/>
    <property type="match status" value="1"/>
</dbReference>
<keyword evidence="2" id="KW-1185">Reference proteome</keyword>
<accession>A0ABD4SYT4</accession>
<dbReference type="Pfam" id="PF04294">
    <property type="entry name" value="VanW"/>
    <property type="match status" value="1"/>
</dbReference>